<dbReference type="RefSeq" id="WP_093995926.1">
    <property type="nucleotide sequence ID" value="NZ_FXYD01000002.1"/>
</dbReference>
<accession>A0A238K422</accession>
<organism evidence="2 3">
    <name type="scientific">Octadecabacter ascidiaceicola</name>
    <dbReference type="NCBI Taxonomy" id="1655543"/>
    <lineage>
        <taxon>Bacteria</taxon>
        <taxon>Pseudomonadati</taxon>
        <taxon>Pseudomonadota</taxon>
        <taxon>Alphaproteobacteria</taxon>
        <taxon>Rhodobacterales</taxon>
        <taxon>Roseobacteraceae</taxon>
        <taxon>Octadecabacter</taxon>
    </lineage>
</organism>
<dbReference type="InterPro" id="IPR000073">
    <property type="entry name" value="AB_hydrolase_1"/>
</dbReference>
<dbReference type="EC" id="3.1.1.23" evidence="2"/>
<evidence type="ECO:0000259" key="1">
    <source>
        <dbReference type="Pfam" id="PF12697"/>
    </source>
</evidence>
<dbReference type="SUPFAM" id="SSF53474">
    <property type="entry name" value="alpha/beta-Hydrolases"/>
    <property type="match status" value="1"/>
</dbReference>
<dbReference type="GO" id="GO:0047372">
    <property type="term" value="F:monoacylglycerol lipase activity"/>
    <property type="evidence" value="ECO:0007669"/>
    <property type="project" value="UniProtKB-EC"/>
</dbReference>
<gene>
    <name evidence="2" type="ORF">OCA8868_01515</name>
</gene>
<evidence type="ECO:0000313" key="3">
    <source>
        <dbReference type="Proteomes" id="UP000203464"/>
    </source>
</evidence>
<evidence type="ECO:0000313" key="2">
    <source>
        <dbReference type="EMBL" id="SMX37639.1"/>
    </source>
</evidence>
<reference evidence="3" key="1">
    <citation type="submission" date="2017-05" db="EMBL/GenBank/DDBJ databases">
        <authorList>
            <person name="Rodrigo-Torres L."/>
            <person name="Arahal R. D."/>
            <person name="Lucena T."/>
        </authorList>
    </citation>
    <scope>NUCLEOTIDE SEQUENCE [LARGE SCALE GENOMIC DNA]</scope>
    <source>
        <strain evidence="3">CECT 8868</strain>
    </source>
</reference>
<dbReference type="Pfam" id="PF12697">
    <property type="entry name" value="Abhydrolase_6"/>
    <property type="match status" value="1"/>
</dbReference>
<keyword evidence="3" id="KW-1185">Reference proteome</keyword>
<dbReference type="InterPro" id="IPR029058">
    <property type="entry name" value="AB_hydrolase_fold"/>
</dbReference>
<dbReference type="Proteomes" id="UP000203464">
    <property type="component" value="Unassembled WGS sequence"/>
</dbReference>
<feature type="domain" description="AB hydrolase-1" evidence="1">
    <location>
        <begin position="43"/>
        <end position="244"/>
    </location>
</feature>
<protein>
    <submittedName>
        <fullName evidence="2">Thermostable monoacylglycerol lipase</fullName>
        <ecNumber evidence="2">3.1.1.23</ecNumber>
    </submittedName>
</protein>
<dbReference type="OrthoDB" id="5416147at2"/>
<name>A0A238K422_9RHOB</name>
<keyword evidence="2" id="KW-0378">Hydrolase</keyword>
<dbReference type="EMBL" id="FXYD01000002">
    <property type="protein sequence ID" value="SMX37639.1"/>
    <property type="molecule type" value="Genomic_DNA"/>
</dbReference>
<dbReference type="AlphaFoldDB" id="A0A238K422"/>
<proteinExistence type="predicted"/>
<sequence>MLPELNEIDAWLADHETAVGDVRDGCEKQIVWADQPAKKPLCILYVHGFSATAAEVRPLPDIVAKALGANLYFARLTGHGQDGEAMGRARLSDWEDDVDEALQIGAAIGDEVVVIGCSTGCTLLTTALARGARAKGIIHLSPNYGLRHRLAQLLLDLPGVRRWGPLIAGKETSFEAISDEHAALWTIKYDTQAVFTMGDAVRSCLASEIEAIQTPAYFAFNEDDRVVSPKRTRAVMARWAGPVTQDILVQGPSDDKDGHVMAGDVFSPNQTAPLAERIIAWAKAL</sequence>
<dbReference type="Gene3D" id="3.40.50.1820">
    <property type="entry name" value="alpha/beta hydrolase"/>
    <property type="match status" value="1"/>
</dbReference>